<feature type="domain" description="Glycosyl transferase family 28 C-terminal" evidence="3">
    <location>
        <begin position="485"/>
        <end position="600"/>
    </location>
</feature>
<dbReference type="KEGG" id="sbae:DSM104329_02300"/>
<dbReference type="GO" id="GO:0016020">
    <property type="term" value="C:membrane"/>
    <property type="evidence" value="ECO:0007669"/>
    <property type="project" value="TreeGrafter"/>
</dbReference>
<proteinExistence type="predicted"/>
<name>A0A9E6XXH9_9ACTN</name>
<sequence length="644" mass="71291">MQIPYFARHCRVVTFDGRGNGRSSRPPDGYDEDEFAADALAVMDATATEHAALVSFSLGAQWALLLAAEHPDRVDRAAFVGPALAIGERAPDRVFHPWDEELDTDEGWAKYNRHYWLRDYRGFLEFFFAQMLSEPHSTKAIEDCVGWGAETTAQTLVATGSVRGLSKRATLELCGRVRCPVLVIQGADDRITGAGRGIALAEATGGDLVLLEGSGHAPHARDPVKVNLLLRDFLAPPPPPARWPRARVRRRRALYLSSPVGLGHARRDVAIADELRRLHPDLEIDWLAQHPVTAVLEARGERIHPASAQLASESAHFARESAGHALHAFHAFRRMDEILLANFMVFADVVRDQPYDLWVGDEAWELDYHLHENPERKCAPFAWLTDFVGALPMPEGGAHEAYLTADENAEMIEQIARYPHVRDRAIFVGDPDDIVPDAFGPGLPSIREWTRRHYDFAGYVTGFDPGRLGDRDALGYGADERVCIVTVGGSGVGASLLRRVIDAFPQARDRVPGLRMIVVAGPRLDPSSLPARDGLEIHAYVPDLHHHLAACDIAIVQGGLTTTMELTANRRPFLYFPLRHHFEQNRHVPYRLERYGAGRRMDFETDGPTEIAAALAAEIDRDVDYRPVETAGAARAGALIAELL</sequence>
<dbReference type="PRINTS" id="PR00111">
    <property type="entry name" value="ABHYDROLASE"/>
</dbReference>
<dbReference type="SUPFAM" id="SSF53756">
    <property type="entry name" value="UDP-Glycosyltransferase/glycogen phosphorylase"/>
    <property type="match status" value="1"/>
</dbReference>
<dbReference type="InterPro" id="IPR007235">
    <property type="entry name" value="Glyco_trans_28_C"/>
</dbReference>
<dbReference type="GO" id="GO:0016787">
    <property type="term" value="F:hydrolase activity"/>
    <property type="evidence" value="ECO:0007669"/>
    <property type="project" value="UniProtKB-KW"/>
</dbReference>
<dbReference type="InterPro" id="IPR050266">
    <property type="entry name" value="AB_hydrolase_sf"/>
</dbReference>
<keyword evidence="5" id="KW-1185">Reference proteome</keyword>
<dbReference type="InterPro" id="IPR000073">
    <property type="entry name" value="AB_hydrolase_1"/>
</dbReference>
<evidence type="ECO:0000313" key="4">
    <source>
        <dbReference type="EMBL" id="UGS35903.1"/>
    </source>
</evidence>
<dbReference type="Gene3D" id="3.40.50.1820">
    <property type="entry name" value="alpha/beta hydrolase"/>
    <property type="match status" value="1"/>
</dbReference>
<dbReference type="Pfam" id="PF04101">
    <property type="entry name" value="Glyco_tran_28_C"/>
    <property type="match status" value="1"/>
</dbReference>
<dbReference type="PANTHER" id="PTHR43798:SF31">
    <property type="entry name" value="AB HYDROLASE SUPERFAMILY PROTEIN YCLE"/>
    <property type="match status" value="1"/>
</dbReference>
<dbReference type="Pfam" id="PF00561">
    <property type="entry name" value="Abhydrolase_1"/>
    <property type="match status" value="1"/>
</dbReference>
<evidence type="ECO:0000313" key="5">
    <source>
        <dbReference type="Proteomes" id="UP001162834"/>
    </source>
</evidence>
<dbReference type="EMBL" id="CP087164">
    <property type="protein sequence ID" value="UGS35903.1"/>
    <property type="molecule type" value="Genomic_DNA"/>
</dbReference>
<keyword evidence="1 4" id="KW-0378">Hydrolase</keyword>
<dbReference type="PANTHER" id="PTHR43798">
    <property type="entry name" value="MONOACYLGLYCEROL LIPASE"/>
    <property type="match status" value="1"/>
</dbReference>
<dbReference type="Gene3D" id="3.40.50.2000">
    <property type="entry name" value="Glycogen Phosphorylase B"/>
    <property type="match status" value="2"/>
</dbReference>
<accession>A0A9E6XXH9</accession>
<evidence type="ECO:0000259" key="2">
    <source>
        <dbReference type="Pfam" id="PF00561"/>
    </source>
</evidence>
<dbReference type="EC" id="3.5.1.-" evidence="4"/>
<dbReference type="SUPFAM" id="SSF53474">
    <property type="entry name" value="alpha/beta-Hydrolases"/>
    <property type="match status" value="1"/>
</dbReference>
<organism evidence="4 5">
    <name type="scientific">Capillimicrobium parvum</name>
    <dbReference type="NCBI Taxonomy" id="2884022"/>
    <lineage>
        <taxon>Bacteria</taxon>
        <taxon>Bacillati</taxon>
        <taxon>Actinomycetota</taxon>
        <taxon>Thermoleophilia</taxon>
        <taxon>Solirubrobacterales</taxon>
        <taxon>Capillimicrobiaceae</taxon>
        <taxon>Capillimicrobium</taxon>
    </lineage>
</organism>
<dbReference type="AlphaFoldDB" id="A0A9E6XXH9"/>
<evidence type="ECO:0000259" key="3">
    <source>
        <dbReference type="Pfam" id="PF04101"/>
    </source>
</evidence>
<protein>
    <submittedName>
        <fullName evidence="4">Aminoacrylate hydrolase RutD</fullName>
        <ecNumber evidence="4">3.5.1.-</ecNumber>
    </submittedName>
</protein>
<dbReference type="GO" id="GO:0016758">
    <property type="term" value="F:hexosyltransferase activity"/>
    <property type="evidence" value="ECO:0007669"/>
    <property type="project" value="InterPro"/>
</dbReference>
<reference evidence="4" key="1">
    <citation type="journal article" date="2022" name="Int. J. Syst. Evol. Microbiol.">
        <title>Pseudomonas aegrilactucae sp. nov. and Pseudomonas morbosilactucae sp. nov., pathogens causing bacterial rot of lettuce in Japan.</title>
        <authorList>
            <person name="Sawada H."/>
            <person name="Fujikawa T."/>
            <person name="Satou M."/>
        </authorList>
    </citation>
    <scope>NUCLEOTIDE SEQUENCE</scope>
    <source>
        <strain evidence="4">0166_1</strain>
    </source>
</reference>
<dbReference type="Proteomes" id="UP001162834">
    <property type="component" value="Chromosome"/>
</dbReference>
<gene>
    <name evidence="4" type="primary">rutD_3</name>
    <name evidence="4" type="ORF">DSM104329_02300</name>
</gene>
<feature type="domain" description="AB hydrolase-1" evidence="2">
    <location>
        <begin position="3"/>
        <end position="219"/>
    </location>
</feature>
<dbReference type="InterPro" id="IPR029058">
    <property type="entry name" value="AB_hydrolase_fold"/>
</dbReference>
<evidence type="ECO:0000256" key="1">
    <source>
        <dbReference type="ARBA" id="ARBA00022801"/>
    </source>
</evidence>